<name>A0AAV4M1W1_BABCB</name>
<organism evidence="1 2">
    <name type="scientific">Babesia caballi</name>
    <dbReference type="NCBI Taxonomy" id="5871"/>
    <lineage>
        <taxon>Eukaryota</taxon>
        <taxon>Sar</taxon>
        <taxon>Alveolata</taxon>
        <taxon>Apicomplexa</taxon>
        <taxon>Aconoidasida</taxon>
        <taxon>Piroplasmida</taxon>
        <taxon>Babesiidae</taxon>
        <taxon>Babesia</taxon>
    </lineage>
</organism>
<dbReference type="EMBL" id="BPLF01000008">
    <property type="protein sequence ID" value="GIX66451.1"/>
    <property type="molecule type" value="Genomic_DNA"/>
</dbReference>
<evidence type="ECO:0008006" key="3">
    <source>
        <dbReference type="Google" id="ProtNLM"/>
    </source>
</evidence>
<comment type="caution">
    <text evidence="1">The sequence shown here is derived from an EMBL/GenBank/DDBJ whole genome shotgun (WGS) entry which is preliminary data.</text>
</comment>
<evidence type="ECO:0000313" key="2">
    <source>
        <dbReference type="Proteomes" id="UP001497744"/>
    </source>
</evidence>
<sequence length="98" mass="11678">MNFNTENILNSEIILNSFIKFVQKKGKYTKAKKVIISINEKLNSNFLLNINFLSILEHIIYKLLLPIIMINNKIHQSKYYFIVISVFKYIKKFIFSPF</sequence>
<dbReference type="Proteomes" id="UP001497744">
    <property type="component" value="Unassembled WGS sequence"/>
</dbReference>
<keyword evidence="1" id="KW-0934">Plastid</keyword>
<protein>
    <recommendedName>
        <fullName evidence="3">Ribosomal protein S7</fullName>
    </recommendedName>
</protein>
<reference evidence="1 2" key="1">
    <citation type="submission" date="2021-06" db="EMBL/GenBank/DDBJ databases">
        <title>Genome sequence of Babesia caballi.</title>
        <authorList>
            <person name="Yamagishi J."/>
            <person name="Kidaka T."/>
            <person name="Ochi A."/>
        </authorList>
    </citation>
    <scope>NUCLEOTIDE SEQUENCE [LARGE SCALE GENOMIC DNA]</scope>
    <source>
        <strain evidence="1">USDA-D6B2</strain>
    </source>
</reference>
<keyword evidence="1" id="KW-0933">Apicoplast</keyword>
<gene>
    <name evidence="1" type="ORF">BcabD6B2_58880</name>
</gene>
<proteinExistence type="predicted"/>
<geneLocation type="apicoplast" evidence="1"/>
<keyword evidence="2" id="KW-1185">Reference proteome</keyword>
<dbReference type="AlphaFoldDB" id="A0AAV4M1W1"/>
<accession>A0AAV4M1W1</accession>
<evidence type="ECO:0000313" key="1">
    <source>
        <dbReference type="EMBL" id="GIX66451.1"/>
    </source>
</evidence>